<comment type="caution">
    <text evidence="4">The sequence shown here is derived from an EMBL/GenBank/DDBJ whole genome shotgun (WGS) entry which is preliminary data.</text>
</comment>
<reference evidence="4" key="1">
    <citation type="journal article" date="2021" name="Mol. Ecol. Resour.">
        <title>Apolygus lucorum genome provides insights into omnivorousness and mesophyll feeding.</title>
        <authorList>
            <person name="Liu Y."/>
            <person name="Liu H."/>
            <person name="Wang H."/>
            <person name="Huang T."/>
            <person name="Liu B."/>
            <person name="Yang B."/>
            <person name="Yin L."/>
            <person name="Li B."/>
            <person name="Zhang Y."/>
            <person name="Zhang S."/>
            <person name="Jiang F."/>
            <person name="Zhang X."/>
            <person name="Ren Y."/>
            <person name="Wang B."/>
            <person name="Wang S."/>
            <person name="Lu Y."/>
            <person name="Wu K."/>
            <person name="Fan W."/>
            <person name="Wang G."/>
        </authorList>
    </citation>
    <scope>NUCLEOTIDE SEQUENCE</scope>
    <source>
        <strain evidence="4">12Hb</strain>
    </source>
</reference>
<dbReference type="Proteomes" id="UP000466442">
    <property type="component" value="Unassembled WGS sequence"/>
</dbReference>
<dbReference type="Pfam" id="PF00075">
    <property type="entry name" value="RNase_H"/>
    <property type="match status" value="1"/>
</dbReference>
<dbReference type="EMBL" id="WIXP02000011">
    <property type="protein sequence ID" value="KAF6203228.1"/>
    <property type="molecule type" value="Genomic_DNA"/>
</dbReference>
<name>A0A8S9X4D3_APOLU</name>
<organism evidence="4 5">
    <name type="scientific">Apolygus lucorum</name>
    <name type="common">Small green plant bug</name>
    <name type="synonym">Lygocoris lucorum</name>
    <dbReference type="NCBI Taxonomy" id="248454"/>
    <lineage>
        <taxon>Eukaryota</taxon>
        <taxon>Metazoa</taxon>
        <taxon>Ecdysozoa</taxon>
        <taxon>Arthropoda</taxon>
        <taxon>Hexapoda</taxon>
        <taxon>Insecta</taxon>
        <taxon>Pterygota</taxon>
        <taxon>Neoptera</taxon>
        <taxon>Paraneoptera</taxon>
        <taxon>Hemiptera</taxon>
        <taxon>Heteroptera</taxon>
        <taxon>Panheteroptera</taxon>
        <taxon>Cimicomorpha</taxon>
        <taxon>Miridae</taxon>
        <taxon>Mirini</taxon>
        <taxon>Apolygus</taxon>
    </lineage>
</organism>
<dbReference type="InterPro" id="IPR000477">
    <property type="entry name" value="RT_dom"/>
</dbReference>
<gene>
    <name evidence="4" type="ORF">GE061_003646</name>
</gene>
<evidence type="ECO:0000259" key="3">
    <source>
        <dbReference type="PROSITE" id="PS50879"/>
    </source>
</evidence>
<keyword evidence="5" id="KW-1185">Reference proteome</keyword>
<dbReference type="PROSITE" id="PS50878">
    <property type="entry name" value="RT_POL"/>
    <property type="match status" value="1"/>
</dbReference>
<dbReference type="PANTHER" id="PTHR33481:SF1">
    <property type="entry name" value="ENDONUCLEASE_EXONUCLEASE_PHOSPHATASE DOMAIN-CONTAINING PROTEIN-RELATED"/>
    <property type="match status" value="1"/>
</dbReference>
<keyword evidence="1" id="KW-0472">Membrane</keyword>
<dbReference type="GO" id="GO:0003676">
    <property type="term" value="F:nucleic acid binding"/>
    <property type="evidence" value="ECO:0007669"/>
    <property type="project" value="InterPro"/>
</dbReference>
<dbReference type="InterPro" id="IPR002156">
    <property type="entry name" value="RNaseH_domain"/>
</dbReference>
<feature type="domain" description="Reverse transcriptase" evidence="2">
    <location>
        <begin position="1"/>
        <end position="81"/>
    </location>
</feature>
<dbReference type="OrthoDB" id="6614157at2759"/>
<feature type="domain" description="RNase H type-1" evidence="3">
    <location>
        <begin position="294"/>
        <end position="425"/>
    </location>
</feature>
<dbReference type="InterPro" id="IPR036397">
    <property type="entry name" value="RNaseH_sf"/>
</dbReference>
<evidence type="ECO:0008006" key="6">
    <source>
        <dbReference type="Google" id="ProtNLM"/>
    </source>
</evidence>
<dbReference type="GO" id="GO:0004523">
    <property type="term" value="F:RNA-DNA hybrid ribonuclease activity"/>
    <property type="evidence" value="ECO:0007669"/>
    <property type="project" value="InterPro"/>
</dbReference>
<dbReference type="AlphaFoldDB" id="A0A8S9X4D3"/>
<dbReference type="Gene3D" id="3.30.420.10">
    <property type="entry name" value="Ribonuclease H-like superfamily/Ribonuclease H"/>
    <property type="match status" value="1"/>
</dbReference>
<evidence type="ECO:0000313" key="5">
    <source>
        <dbReference type="Proteomes" id="UP000466442"/>
    </source>
</evidence>
<accession>A0A8S9X4D3</accession>
<proteinExistence type="predicted"/>
<keyword evidence="1" id="KW-1133">Transmembrane helix</keyword>
<sequence>MYADDLAIYVTGNNKKTMNEILQSEFNTLHTELANLNLSINTSKSAVIYFNRLETDLDAAIICNSNIINEKEKVKYLGITLDRCMTGKAHTTIVKERTSKDIKAMLLMKGSSWGNHPKEQLMLYTLVIRPKIEYGAFMYLWTNTGNIAVLQKVQNQALRQALGAVITTPIVSLHAIAGMLPLIYRITVYNRRQLLRLTVTSPTTRDKITTVATVLNNISNASYKTVKDDLSYIQTQVCCHNILLPTTSQIHWRNTVPGLKDMCSTTIPKVKKKNCAESDQAIRQKVLEHLYRTYPSRARIYTDGSKRPGGVSAAYICESHGQGRGVKLHHASSIFSAETFALEMALQHIDTQHTDDCVILSDSRSALEVLAGVRIGDLPPLPLYRHLTLMKRIVKNTHLNLQWIPSHKGIIGNNLVDDMCAAIIRNSTTDEEAYTMHTDLYNNILTNQQLRWRVDYQNREGPGSWTRKLVADPNTPPWFNEETDMKISDITYINRLLMGHGFENLFKCRMKKRQDPYCEECGGEIVQDVLHLIMHCTKTARAVAEVIGGNWLEETERREELTVQFLQRGLLEHTLLKNLHKGMTDARVKV</sequence>
<evidence type="ECO:0000256" key="1">
    <source>
        <dbReference type="SAM" id="Phobius"/>
    </source>
</evidence>
<evidence type="ECO:0000259" key="2">
    <source>
        <dbReference type="PROSITE" id="PS50878"/>
    </source>
</evidence>
<dbReference type="SUPFAM" id="SSF53098">
    <property type="entry name" value="Ribonuclease H-like"/>
    <property type="match status" value="1"/>
</dbReference>
<dbReference type="PROSITE" id="PS50879">
    <property type="entry name" value="RNASE_H_1"/>
    <property type="match status" value="1"/>
</dbReference>
<dbReference type="InterPro" id="IPR012337">
    <property type="entry name" value="RNaseH-like_sf"/>
</dbReference>
<evidence type="ECO:0000313" key="4">
    <source>
        <dbReference type="EMBL" id="KAF6203228.1"/>
    </source>
</evidence>
<dbReference type="PANTHER" id="PTHR33481">
    <property type="entry name" value="REVERSE TRANSCRIPTASE"/>
    <property type="match status" value="1"/>
</dbReference>
<dbReference type="CDD" id="cd09276">
    <property type="entry name" value="Rnase_HI_RT_non_LTR"/>
    <property type="match status" value="1"/>
</dbReference>
<keyword evidence="1" id="KW-0812">Transmembrane</keyword>
<feature type="transmembrane region" description="Helical" evidence="1">
    <location>
        <begin position="161"/>
        <end position="184"/>
    </location>
</feature>
<protein>
    <recommendedName>
        <fullName evidence="6">RNase H type-1 domain-containing protein</fullName>
    </recommendedName>
</protein>